<dbReference type="InParanoid" id="A0A7N2MIF9"/>
<feature type="compositionally biased region" description="Polar residues" evidence="1">
    <location>
        <begin position="280"/>
        <end position="301"/>
    </location>
</feature>
<dbReference type="PANTHER" id="PTHR31286:SF99">
    <property type="entry name" value="DUF4283 DOMAIN-CONTAINING PROTEIN"/>
    <property type="match status" value="1"/>
</dbReference>
<dbReference type="PANTHER" id="PTHR31286">
    <property type="entry name" value="GLYCINE-RICH CELL WALL STRUCTURAL PROTEIN 1.8-LIKE"/>
    <property type="match status" value="1"/>
</dbReference>
<feature type="region of interest" description="Disordered" evidence="1">
    <location>
        <begin position="220"/>
        <end position="239"/>
    </location>
</feature>
<dbReference type="EnsemblPlants" id="QL09p016987:mrna">
    <property type="protein sequence ID" value="QL09p016987:mrna"/>
    <property type="gene ID" value="QL09p016987"/>
</dbReference>
<evidence type="ECO:0000313" key="3">
    <source>
        <dbReference type="Proteomes" id="UP000594261"/>
    </source>
</evidence>
<reference evidence="2" key="2">
    <citation type="submission" date="2021-01" db="UniProtKB">
        <authorList>
            <consortium name="EnsemblPlants"/>
        </authorList>
    </citation>
    <scope>IDENTIFICATION</scope>
</reference>
<dbReference type="EMBL" id="LRBV02000009">
    <property type="status" value="NOT_ANNOTATED_CDS"/>
    <property type="molecule type" value="Genomic_DNA"/>
</dbReference>
<dbReference type="AlphaFoldDB" id="A0A7N2MIF9"/>
<protein>
    <recommendedName>
        <fullName evidence="4">DUF4283 domain-containing protein</fullName>
    </recommendedName>
</protein>
<sequence>MSQDTAVRSREEDEELDRSTKKVKEDHREGNTSVSYNESLVGEMPGAYEQAFVTDYEMEAEVDSDDEESNPKAGVIAMNLPGERKASIRAKWTKALIVKVVGKTLGYQFLFSKLMALWKPSGRLDCIALGKDFFLTRFSLKEDYAKCFKEVLELPIEYYEPSVLRDLGKAIGPVLRIYTHTAAEARGRFARLCVQVNFDKPLVKLLKVESCLFTTRAPEKTNSDGEVNELHAPHDHSIPSEEAYGPWVLVSRKRHASKKGKKDFVQPSQVGDIPKPMTKAPSQSASPSKLRVNLTSYNDNDVSLKPKPITPSNVSVAESTYPAKKVAKSNSIPSTLTSKNHHNGPKNRKQS</sequence>
<name>A0A7N2MIF9_QUELO</name>
<feature type="compositionally biased region" description="Basic residues" evidence="1">
    <location>
        <begin position="339"/>
        <end position="351"/>
    </location>
</feature>
<feature type="region of interest" description="Disordered" evidence="1">
    <location>
        <begin position="255"/>
        <end position="351"/>
    </location>
</feature>
<proteinExistence type="predicted"/>
<dbReference type="Gramene" id="QL09p016987:mrna">
    <property type="protein sequence ID" value="QL09p016987:mrna"/>
    <property type="gene ID" value="QL09p016987"/>
</dbReference>
<reference evidence="2 3" key="1">
    <citation type="journal article" date="2016" name="G3 (Bethesda)">
        <title>First Draft Assembly and Annotation of the Genome of a California Endemic Oak Quercus lobata Nee (Fagaceae).</title>
        <authorList>
            <person name="Sork V.L."/>
            <person name="Fitz-Gibbon S.T."/>
            <person name="Puiu D."/>
            <person name="Crepeau M."/>
            <person name="Gugger P.F."/>
            <person name="Sherman R."/>
            <person name="Stevens K."/>
            <person name="Langley C.H."/>
            <person name="Pellegrini M."/>
            <person name="Salzberg S.L."/>
        </authorList>
    </citation>
    <scope>NUCLEOTIDE SEQUENCE [LARGE SCALE GENOMIC DNA]</scope>
    <source>
        <strain evidence="2 3">cv. SW786</strain>
    </source>
</reference>
<organism evidence="2 3">
    <name type="scientific">Quercus lobata</name>
    <name type="common">Valley oak</name>
    <dbReference type="NCBI Taxonomy" id="97700"/>
    <lineage>
        <taxon>Eukaryota</taxon>
        <taxon>Viridiplantae</taxon>
        <taxon>Streptophyta</taxon>
        <taxon>Embryophyta</taxon>
        <taxon>Tracheophyta</taxon>
        <taxon>Spermatophyta</taxon>
        <taxon>Magnoliopsida</taxon>
        <taxon>eudicotyledons</taxon>
        <taxon>Gunneridae</taxon>
        <taxon>Pentapetalae</taxon>
        <taxon>rosids</taxon>
        <taxon>fabids</taxon>
        <taxon>Fagales</taxon>
        <taxon>Fagaceae</taxon>
        <taxon>Quercus</taxon>
    </lineage>
</organism>
<accession>A0A7N2MIF9</accession>
<feature type="compositionally biased region" description="Polar residues" evidence="1">
    <location>
        <begin position="328"/>
        <end position="338"/>
    </location>
</feature>
<evidence type="ECO:0008006" key="4">
    <source>
        <dbReference type="Google" id="ProtNLM"/>
    </source>
</evidence>
<dbReference type="Proteomes" id="UP000594261">
    <property type="component" value="Chromosome 9"/>
</dbReference>
<evidence type="ECO:0000256" key="1">
    <source>
        <dbReference type="SAM" id="MobiDB-lite"/>
    </source>
</evidence>
<dbReference type="InterPro" id="IPR040256">
    <property type="entry name" value="At4g02000-like"/>
</dbReference>
<keyword evidence="3" id="KW-1185">Reference proteome</keyword>
<evidence type="ECO:0000313" key="2">
    <source>
        <dbReference type="EnsemblPlants" id="QL09p016987:mrna"/>
    </source>
</evidence>
<feature type="compositionally biased region" description="Basic and acidic residues" evidence="1">
    <location>
        <begin position="7"/>
        <end position="30"/>
    </location>
</feature>
<feature type="region of interest" description="Disordered" evidence="1">
    <location>
        <begin position="1"/>
        <end position="36"/>
    </location>
</feature>